<keyword evidence="1" id="KW-0812">Transmembrane</keyword>
<feature type="transmembrane region" description="Helical" evidence="1">
    <location>
        <begin position="124"/>
        <end position="145"/>
    </location>
</feature>
<feature type="transmembrane region" description="Helical" evidence="1">
    <location>
        <begin position="49"/>
        <end position="68"/>
    </location>
</feature>
<reference evidence="2" key="1">
    <citation type="journal article" date="2014" name="Genome Biol. Evol.">
        <title>Pangenome evidence for extensive interdomain horizontal transfer affecting lineage core and shell genes in uncultured planktonic thaumarchaeota and euryarchaeota.</title>
        <authorList>
            <person name="Deschamps P."/>
            <person name="Zivanovic Y."/>
            <person name="Moreira D."/>
            <person name="Rodriguez-Valera F."/>
            <person name="Lopez-Garcia P."/>
        </authorList>
    </citation>
    <scope>NUCLEOTIDE SEQUENCE</scope>
</reference>
<evidence type="ECO:0000313" key="2">
    <source>
        <dbReference type="EMBL" id="AIF03796.1"/>
    </source>
</evidence>
<organism evidence="2">
    <name type="scientific">uncultured marine group II/III euryarchaeote KM3_169_H09</name>
    <dbReference type="NCBI Taxonomy" id="1457923"/>
    <lineage>
        <taxon>Archaea</taxon>
        <taxon>Methanobacteriati</taxon>
        <taxon>Methanobacteriota</taxon>
        <taxon>environmental samples</taxon>
    </lineage>
</organism>
<feature type="transmembrane region" description="Helical" evidence="1">
    <location>
        <begin position="80"/>
        <end position="102"/>
    </location>
</feature>
<keyword evidence="1" id="KW-1133">Transmembrane helix</keyword>
<accession>A0A075GIH7</accession>
<protein>
    <submittedName>
        <fullName evidence="2">ABC transporter membrane spanning protein (Heme) (CcmC)</fullName>
    </submittedName>
</protein>
<name>A0A075GIH7_9EURY</name>
<evidence type="ECO:0000256" key="1">
    <source>
        <dbReference type="SAM" id="Phobius"/>
    </source>
</evidence>
<dbReference type="EMBL" id="KF900690">
    <property type="protein sequence ID" value="AIF03796.1"/>
    <property type="molecule type" value="Genomic_DNA"/>
</dbReference>
<proteinExistence type="predicted"/>
<dbReference type="AlphaFoldDB" id="A0A075GIH7"/>
<feature type="transmembrane region" description="Helical" evidence="1">
    <location>
        <begin position="20"/>
        <end position="37"/>
    </location>
</feature>
<sequence>MWYLKRSEDAWVYFQSGSDLGLIFGLGVITSGPIWASAEWGTPWDWGDIRLNSFGLLSAIALFLVYSRRSQPDTPATRDTLSAIGLFGFALVPITAGATHWWNTTHPPLLVIESGEKVGMDSEIRTLLLLNFAIMCVLFVGFLLLSNKRYRLAAEVSSRKAELDEEAML</sequence>
<keyword evidence="1" id="KW-0472">Membrane</keyword>
<gene>
    <name evidence="2" type="primary">ccmC</name>
</gene>